<evidence type="ECO:0000256" key="1">
    <source>
        <dbReference type="ARBA" id="ARBA00022729"/>
    </source>
</evidence>
<dbReference type="HOGENOM" id="CLU_087929_0_0_5"/>
<reference evidence="2 3" key="1">
    <citation type="journal article" date="1998" name="Nature">
        <title>The genome sequence of Rickettsia prowazekii and the origin of mitochondria.</title>
        <authorList>
            <person name="Andersson S.G.E."/>
            <person name="Zomorodipour A."/>
            <person name="Andersson J.O."/>
            <person name="Sicheritz-Ponten T."/>
            <person name="Alsmark U.C.M."/>
            <person name="Podowski R.M."/>
            <person name="Naeslund A.K."/>
            <person name="Eriksson A.S."/>
            <person name="Winkler H.H."/>
            <person name="Kurland C.G."/>
        </authorList>
    </citation>
    <scope>NUCLEOTIDE SEQUENCE [LARGE SCALE GENOMIC DNA]</scope>
    <source>
        <strain evidence="2 3">Madrid E</strain>
    </source>
</reference>
<evidence type="ECO:0008006" key="4">
    <source>
        <dbReference type="Google" id="ProtNLM"/>
    </source>
</evidence>
<sequence>MYRKINKVHDFKEVIRAIDQTDNTSLVLFDIDEVIVMDSHESRLTHDYRKELMENIEARLTRKECELLLSIILKTKKARFVNSDIIKIFALLKAKNIPAMGLTKLPTGKFGIIEDMIAWRMHELTELKVNFQEFSPLKDEIIIEDYNAGYGKPTLKDGIIYTAEYDKGIVFEYVLSKTNYYPQSIIFIDDIEENLLSLQKTCNKLKINYQGFEFTGSAIITEPKLDAQLEKIRFEILEKEYKWLTDEELKSIFYHLVSCPQYPTKNVKTKYGFNY</sequence>
<dbReference type="Proteomes" id="UP000002480">
    <property type="component" value="Chromosome"/>
</dbReference>
<keyword evidence="3" id="KW-1185">Reference proteome</keyword>
<dbReference type="EnsemblBacteria" id="CAA14802">
    <property type="protein sequence ID" value="CAA14802"/>
    <property type="gene ID" value="CAA14802"/>
</dbReference>
<evidence type="ECO:0000313" key="2">
    <source>
        <dbReference type="EMBL" id="CAA14802.1"/>
    </source>
</evidence>
<accession>Q9ZDI6</accession>
<dbReference type="STRING" id="272947.gene:17555422"/>
<organism evidence="2 3">
    <name type="scientific">Rickettsia prowazekii (strain Madrid E)</name>
    <dbReference type="NCBI Taxonomy" id="272947"/>
    <lineage>
        <taxon>Bacteria</taxon>
        <taxon>Pseudomonadati</taxon>
        <taxon>Pseudomonadota</taxon>
        <taxon>Alphaproteobacteria</taxon>
        <taxon>Rickettsiales</taxon>
        <taxon>Rickettsiaceae</taxon>
        <taxon>Rickettsieae</taxon>
        <taxon>Rickettsia</taxon>
        <taxon>typhus group</taxon>
    </lineage>
</organism>
<protein>
    <recommendedName>
        <fullName evidence="4">DUF2608 domain-containing protein</fullName>
    </recommendedName>
</protein>
<dbReference type="SUPFAM" id="SSF56784">
    <property type="entry name" value="HAD-like"/>
    <property type="match status" value="1"/>
</dbReference>
<dbReference type="Gene3D" id="3.40.50.1000">
    <property type="entry name" value="HAD superfamily/HAD-like"/>
    <property type="match status" value="1"/>
</dbReference>
<dbReference type="PIR" id="H71690">
    <property type="entry name" value="H71690"/>
</dbReference>
<dbReference type="PATRIC" id="fig|272947.5.peg.352"/>
<evidence type="ECO:0000313" key="3">
    <source>
        <dbReference type="Proteomes" id="UP000002480"/>
    </source>
</evidence>
<dbReference type="eggNOG" id="ENOG50332XD">
    <property type="taxonomic scope" value="Bacteria"/>
</dbReference>
<dbReference type="InterPro" id="IPR023214">
    <property type="entry name" value="HAD_sf"/>
</dbReference>
<dbReference type="InterPro" id="IPR036412">
    <property type="entry name" value="HAD-like_sf"/>
</dbReference>
<dbReference type="Pfam" id="PF11019">
    <property type="entry name" value="DUF2608"/>
    <property type="match status" value="1"/>
</dbReference>
<dbReference type="OrthoDB" id="7160525at2"/>
<name>Q9ZDI6_RICPR</name>
<dbReference type="KEGG" id="rpr:RP342"/>
<dbReference type="AlphaFoldDB" id="Q9ZDI6"/>
<proteinExistence type="predicted"/>
<dbReference type="InterPro" id="IPR022565">
    <property type="entry name" value="DUF2608"/>
</dbReference>
<keyword evidence="1" id="KW-0732">Signal</keyword>
<gene>
    <name evidence="2" type="ordered locus">RP342</name>
</gene>
<dbReference type="EMBL" id="AJ235271">
    <property type="protein sequence ID" value="CAA14802.1"/>
    <property type="molecule type" value="Genomic_DNA"/>
</dbReference>